<dbReference type="SUPFAM" id="SSF53850">
    <property type="entry name" value="Periplasmic binding protein-like II"/>
    <property type="match status" value="1"/>
</dbReference>
<dbReference type="InterPro" id="IPR005064">
    <property type="entry name" value="BUG"/>
</dbReference>
<keyword evidence="4" id="KW-1185">Reference proteome</keyword>
<dbReference type="Gene3D" id="3.40.190.10">
    <property type="entry name" value="Periplasmic binding protein-like II"/>
    <property type="match status" value="1"/>
</dbReference>
<dbReference type="PROSITE" id="PS51257">
    <property type="entry name" value="PROKAR_LIPOPROTEIN"/>
    <property type="match status" value="1"/>
</dbReference>
<feature type="chain" id="PRO_5003680768" evidence="2">
    <location>
        <begin position="29"/>
        <end position="328"/>
    </location>
</feature>
<evidence type="ECO:0000256" key="2">
    <source>
        <dbReference type="SAM" id="SignalP"/>
    </source>
</evidence>
<dbReference type="PIRSF" id="PIRSF017082">
    <property type="entry name" value="YflP"/>
    <property type="match status" value="1"/>
</dbReference>
<dbReference type="PANTHER" id="PTHR42928:SF5">
    <property type="entry name" value="BLR1237 PROTEIN"/>
    <property type="match status" value="1"/>
</dbReference>
<dbReference type="HOGENOM" id="CLU_045683_0_0_4"/>
<feature type="signal peptide" evidence="2">
    <location>
        <begin position="1"/>
        <end position="28"/>
    </location>
</feature>
<sequence length="328" mass="34998">MNNQIRSVRFLAPVVALCAALSCGTSLAEPFPNHTVTFIVGYSPGGAIDQSARLLAQALSERWRQAVIVDNRPGANGTIAATAVANAKPDGYTILVTATSHNLNKFVNKNLRYDVEKSFSPVAMTVDVSNVLVVNANAPYRTLDQFIAAAKTAPDKFSYASQGIGGIPHLAGEMFKLKTDTRIMHVPYKGAAQGMTDLIGGVVDMSMPSTGSVMNFIQQGKLRALAIASNQRFKQLPDVPTFAESGVPDFIVSTWHGLLAPAGTPPEIVFKINADVNEIIQTDAFKNALLTQGSVAAEPLTADQFSQRLAKERKIYGEVASAIHLGAQ</sequence>
<dbReference type="OrthoDB" id="9780943at2"/>
<accession>I3UDX6</accession>
<proteinExistence type="inferred from homology"/>
<organism evidence="3 4">
    <name type="scientific">Advenella kashmirensis (strain DSM 17095 / LMG 22695 / WT001)</name>
    <name type="common">Tetrathiobacter kashmirensis</name>
    <dbReference type="NCBI Taxonomy" id="1036672"/>
    <lineage>
        <taxon>Bacteria</taxon>
        <taxon>Pseudomonadati</taxon>
        <taxon>Pseudomonadota</taxon>
        <taxon>Betaproteobacteria</taxon>
        <taxon>Burkholderiales</taxon>
        <taxon>Alcaligenaceae</taxon>
    </lineage>
</organism>
<dbReference type="Proteomes" id="UP000005267">
    <property type="component" value="Chromosome"/>
</dbReference>
<name>I3UDX6_ADVKW</name>
<keyword evidence="2" id="KW-0732">Signal</keyword>
<dbReference type="InterPro" id="IPR042100">
    <property type="entry name" value="Bug_dom1"/>
</dbReference>
<dbReference type="AlphaFoldDB" id="I3UDX6"/>
<dbReference type="CDD" id="cd07012">
    <property type="entry name" value="PBP2_Bug_TTT"/>
    <property type="match status" value="1"/>
</dbReference>
<dbReference type="PANTHER" id="PTHR42928">
    <property type="entry name" value="TRICARBOXYLATE-BINDING PROTEIN"/>
    <property type="match status" value="1"/>
</dbReference>
<reference evidence="4" key="2">
    <citation type="journal article" date="2013" name="PLoS ONE">
        <title>Genome implosion elicits host-confinement in Alcaligenaceae: evidence from the comparative genomics of Tetrathiobacter kashmirensis, a pathogen in the making.</title>
        <authorList>
            <person name="Ghosh W."/>
            <person name="Alam M."/>
            <person name="Roy C."/>
            <person name="Pyne P."/>
            <person name="George A."/>
            <person name="Chakraborty R."/>
            <person name="Majumder S."/>
            <person name="Agarwal A."/>
            <person name="Chakraborty S."/>
            <person name="Majumdar S."/>
            <person name="Gupta S.K."/>
        </authorList>
    </citation>
    <scope>NUCLEOTIDE SEQUENCE [LARGE SCALE GENOMIC DNA]</scope>
    <source>
        <strain evidence="4">WT001</strain>
    </source>
</reference>
<comment type="similarity">
    <text evidence="1">Belongs to the UPF0065 (bug) family.</text>
</comment>
<evidence type="ECO:0000256" key="1">
    <source>
        <dbReference type="ARBA" id="ARBA00006987"/>
    </source>
</evidence>
<protein>
    <submittedName>
        <fullName evidence="3">ABC transporter substrate-binding protein</fullName>
    </submittedName>
</protein>
<reference evidence="3 4" key="1">
    <citation type="journal article" date="2011" name="J. Bacteriol.">
        <title>Whole-genome shotgun sequencing of the sulfur-oxidizing chemoautotroph Tetrathiobacter kashmirensis.</title>
        <authorList>
            <person name="Ghosh W."/>
            <person name="George A."/>
            <person name="Agarwal A."/>
            <person name="Raj P."/>
            <person name="Alam M."/>
            <person name="Pyne P."/>
            <person name="Das Gupta S.K."/>
        </authorList>
    </citation>
    <scope>NUCLEOTIDE SEQUENCE [LARGE SCALE GENOMIC DNA]</scope>
    <source>
        <strain evidence="3 4">WT001</strain>
    </source>
</reference>
<dbReference type="RefSeq" id="WP_014751305.1">
    <property type="nucleotide sequence ID" value="NC_017964.1"/>
</dbReference>
<gene>
    <name evidence="3" type="ordered locus">TKWG_16305</name>
</gene>
<evidence type="ECO:0000313" key="3">
    <source>
        <dbReference type="EMBL" id="AFK63214.1"/>
    </source>
</evidence>
<dbReference type="Pfam" id="PF03401">
    <property type="entry name" value="TctC"/>
    <property type="match status" value="1"/>
</dbReference>
<dbReference type="EMBL" id="CP003555">
    <property type="protein sequence ID" value="AFK63214.1"/>
    <property type="molecule type" value="Genomic_DNA"/>
</dbReference>
<dbReference type="KEGG" id="aka:TKWG_16305"/>
<evidence type="ECO:0000313" key="4">
    <source>
        <dbReference type="Proteomes" id="UP000005267"/>
    </source>
</evidence>
<dbReference type="Gene3D" id="3.40.190.150">
    <property type="entry name" value="Bordetella uptake gene, domain 1"/>
    <property type="match status" value="1"/>
</dbReference>